<dbReference type="AlphaFoldDB" id="A0A6F8PR16"/>
<organism evidence="1 2">
    <name type="scientific">Thiosulfativibrio zosterae</name>
    <dbReference type="NCBI Taxonomy" id="2675053"/>
    <lineage>
        <taxon>Bacteria</taxon>
        <taxon>Pseudomonadati</taxon>
        <taxon>Pseudomonadota</taxon>
        <taxon>Gammaproteobacteria</taxon>
        <taxon>Thiotrichales</taxon>
        <taxon>Piscirickettsiaceae</taxon>
        <taxon>Thiosulfativibrio</taxon>
    </lineage>
</organism>
<dbReference type="Gene3D" id="1.10.238.160">
    <property type="match status" value="1"/>
</dbReference>
<dbReference type="Pfam" id="PF05930">
    <property type="entry name" value="Phage_AlpA"/>
    <property type="match status" value="1"/>
</dbReference>
<dbReference type="EMBL" id="AP021888">
    <property type="protein sequence ID" value="BBP44555.1"/>
    <property type="molecule type" value="Genomic_DNA"/>
</dbReference>
<proteinExistence type="predicted"/>
<reference evidence="2" key="1">
    <citation type="submission" date="2019-11" db="EMBL/GenBank/DDBJ databases">
        <title>Isolation and characterization of two novel species in the genus Thiomicrorhabdus.</title>
        <authorList>
            <person name="Mochizuki J."/>
            <person name="Kojima H."/>
            <person name="Fukui M."/>
        </authorList>
    </citation>
    <scope>NUCLEOTIDE SEQUENCE [LARGE SCALE GENOMIC DNA]</scope>
    <source>
        <strain evidence="2">AkT22</strain>
    </source>
</reference>
<accession>A0A6F8PR16</accession>
<dbReference type="PANTHER" id="PTHR36154">
    <property type="entry name" value="DNA-BINDING TRANSCRIPTIONAL ACTIVATOR ALPA"/>
    <property type="match status" value="1"/>
</dbReference>
<dbReference type="RefSeq" id="WP_173292266.1">
    <property type="nucleotide sequence ID" value="NZ_AP021888.1"/>
</dbReference>
<dbReference type="KEGG" id="tzo:THMIRHAT_23010"/>
<name>A0A6F8PR16_9GAMM</name>
<dbReference type="Proteomes" id="UP000501466">
    <property type="component" value="Chromosome"/>
</dbReference>
<keyword evidence="1" id="KW-0238">DNA-binding</keyword>
<protein>
    <submittedName>
        <fullName evidence="1">DNA-binding protein</fullName>
    </submittedName>
</protein>
<sequence>MSDKSKTILRMPKVTDKIGLKKSSIYQLIKDGKFPKPIQLTANAVGWYEHEVDAWLESRVRALGGEVA</sequence>
<dbReference type="PANTHER" id="PTHR36154:SF1">
    <property type="entry name" value="DNA-BINDING TRANSCRIPTIONAL ACTIVATOR ALPA"/>
    <property type="match status" value="1"/>
</dbReference>
<dbReference type="InterPro" id="IPR010260">
    <property type="entry name" value="AlpA"/>
</dbReference>
<gene>
    <name evidence="1" type="ORF">THMIRHAT_23010</name>
</gene>
<evidence type="ECO:0000313" key="1">
    <source>
        <dbReference type="EMBL" id="BBP44555.1"/>
    </source>
</evidence>
<keyword evidence="2" id="KW-1185">Reference proteome</keyword>
<dbReference type="InterPro" id="IPR052931">
    <property type="entry name" value="Prophage_regulatory_activator"/>
</dbReference>
<dbReference type="GO" id="GO:0003677">
    <property type="term" value="F:DNA binding"/>
    <property type="evidence" value="ECO:0007669"/>
    <property type="project" value="UniProtKB-KW"/>
</dbReference>
<evidence type="ECO:0000313" key="2">
    <source>
        <dbReference type="Proteomes" id="UP000501466"/>
    </source>
</evidence>